<dbReference type="GO" id="GO:0000160">
    <property type="term" value="P:phosphorelay signal transduction system"/>
    <property type="evidence" value="ECO:0007669"/>
    <property type="project" value="InterPro"/>
</dbReference>
<sequence>MAEKTDKLALLRAYLDNDKQQIKEMLELFLENTPNDLKELTLLCEKNDVENIRKTAHRVKSSVKFFGLNEVAEILQEMETISWKNQPKNQLETLVKQVNKLMNHELELLRKELIWL</sequence>
<organism evidence="2">
    <name type="scientific">hydrothermal vent metagenome</name>
    <dbReference type="NCBI Taxonomy" id="652676"/>
    <lineage>
        <taxon>unclassified sequences</taxon>
        <taxon>metagenomes</taxon>
        <taxon>ecological metagenomes</taxon>
    </lineage>
</organism>
<name>A0A3B0ULN8_9ZZZZ</name>
<proteinExistence type="predicted"/>
<dbReference type="PROSITE" id="PS50894">
    <property type="entry name" value="HPT"/>
    <property type="match status" value="1"/>
</dbReference>
<dbReference type="Gene3D" id="1.20.120.160">
    <property type="entry name" value="HPT domain"/>
    <property type="match status" value="1"/>
</dbReference>
<evidence type="ECO:0000259" key="1">
    <source>
        <dbReference type="PROSITE" id="PS50894"/>
    </source>
</evidence>
<feature type="domain" description="HPt" evidence="1">
    <location>
        <begin position="18"/>
        <end position="112"/>
    </location>
</feature>
<accession>A0A3B0ULN8</accession>
<dbReference type="InterPro" id="IPR008207">
    <property type="entry name" value="Sig_transdc_His_kin_Hpt_dom"/>
</dbReference>
<dbReference type="EMBL" id="UOET01000455">
    <property type="protein sequence ID" value="VAW30020.1"/>
    <property type="molecule type" value="Genomic_DNA"/>
</dbReference>
<dbReference type="InterPro" id="IPR036641">
    <property type="entry name" value="HPT_dom_sf"/>
</dbReference>
<gene>
    <name evidence="2" type="ORF">MNBD_BACTEROID07-1734</name>
</gene>
<dbReference type="AlphaFoldDB" id="A0A3B0ULN8"/>
<dbReference type="SUPFAM" id="SSF47226">
    <property type="entry name" value="Histidine-containing phosphotransfer domain, HPT domain"/>
    <property type="match status" value="1"/>
</dbReference>
<protein>
    <recommendedName>
        <fullName evidence="1">HPt domain-containing protein</fullName>
    </recommendedName>
</protein>
<reference evidence="2" key="1">
    <citation type="submission" date="2018-06" db="EMBL/GenBank/DDBJ databases">
        <authorList>
            <person name="Zhirakovskaya E."/>
        </authorList>
    </citation>
    <scope>NUCLEOTIDE SEQUENCE</scope>
</reference>
<dbReference type="Pfam" id="PF01627">
    <property type="entry name" value="Hpt"/>
    <property type="match status" value="1"/>
</dbReference>
<evidence type="ECO:0000313" key="2">
    <source>
        <dbReference type="EMBL" id="VAW30020.1"/>
    </source>
</evidence>